<protein>
    <submittedName>
        <fullName evidence="1">15516_t:CDS:1</fullName>
    </submittedName>
</protein>
<dbReference type="EMBL" id="CAJVPZ010059644">
    <property type="protein sequence ID" value="CAG8789324.1"/>
    <property type="molecule type" value="Genomic_DNA"/>
</dbReference>
<dbReference type="Proteomes" id="UP000789396">
    <property type="component" value="Unassembled WGS sequence"/>
</dbReference>
<reference evidence="1" key="1">
    <citation type="submission" date="2021-06" db="EMBL/GenBank/DDBJ databases">
        <authorList>
            <person name="Kallberg Y."/>
            <person name="Tangrot J."/>
            <person name="Rosling A."/>
        </authorList>
    </citation>
    <scope>NUCLEOTIDE SEQUENCE</scope>
    <source>
        <strain evidence="1">IN212</strain>
    </source>
</reference>
<sequence length="115" mass="13124">KSSTIKKAENNDLTNTEKFANTLQDKVNISARAVNDETLIISAKASNNNINLIKEDLITWNITFKKYNEIKISLKIEKLKHFVSLKQHYINLFYAATQETPNGSKSLPNKTKIEQ</sequence>
<gene>
    <name evidence="1" type="ORF">RFULGI_LOCUS16583</name>
</gene>
<proteinExistence type="predicted"/>
<feature type="non-terminal residue" evidence="1">
    <location>
        <position position="115"/>
    </location>
</feature>
<accession>A0A9N9JP01</accession>
<dbReference type="OrthoDB" id="10446674at2759"/>
<comment type="caution">
    <text evidence="1">The sequence shown here is derived from an EMBL/GenBank/DDBJ whole genome shotgun (WGS) entry which is preliminary data.</text>
</comment>
<dbReference type="AlphaFoldDB" id="A0A9N9JP01"/>
<keyword evidence="2" id="KW-1185">Reference proteome</keyword>
<evidence type="ECO:0000313" key="2">
    <source>
        <dbReference type="Proteomes" id="UP000789396"/>
    </source>
</evidence>
<evidence type="ECO:0000313" key="1">
    <source>
        <dbReference type="EMBL" id="CAG8789324.1"/>
    </source>
</evidence>
<organism evidence="1 2">
    <name type="scientific">Racocetra fulgida</name>
    <dbReference type="NCBI Taxonomy" id="60492"/>
    <lineage>
        <taxon>Eukaryota</taxon>
        <taxon>Fungi</taxon>
        <taxon>Fungi incertae sedis</taxon>
        <taxon>Mucoromycota</taxon>
        <taxon>Glomeromycotina</taxon>
        <taxon>Glomeromycetes</taxon>
        <taxon>Diversisporales</taxon>
        <taxon>Gigasporaceae</taxon>
        <taxon>Racocetra</taxon>
    </lineage>
</organism>
<feature type="non-terminal residue" evidence="1">
    <location>
        <position position="1"/>
    </location>
</feature>
<name>A0A9N9JP01_9GLOM</name>